<feature type="compositionally biased region" description="Basic and acidic residues" evidence="1">
    <location>
        <begin position="928"/>
        <end position="1058"/>
    </location>
</feature>
<feature type="region of interest" description="Disordered" evidence="1">
    <location>
        <begin position="465"/>
        <end position="578"/>
    </location>
</feature>
<feature type="compositionally biased region" description="Basic residues" evidence="1">
    <location>
        <begin position="358"/>
        <end position="368"/>
    </location>
</feature>
<feature type="region of interest" description="Disordered" evidence="1">
    <location>
        <begin position="137"/>
        <end position="246"/>
    </location>
</feature>
<feature type="region of interest" description="Disordered" evidence="1">
    <location>
        <begin position="336"/>
        <end position="385"/>
    </location>
</feature>
<feature type="region of interest" description="Disordered" evidence="1">
    <location>
        <begin position="600"/>
        <end position="1141"/>
    </location>
</feature>
<accession>A0A0G4I1W0</accession>
<feature type="compositionally biased region" description="Basic and acidic residues" evidence="1">
    <location>
        <begin position="664"/>
        <end position="684"/>
    </location>
</feature>
<dbReference type="AlphaFoldDB" id="A0A0G4I1W0"/>
<proteinExistence type="predicted"/>
<feature type="compositionally biased region" description="Basic and acidic residues" evidence="1">
    <location>
        <begin position="552"/>
        <end position="564"/>
    </location>
</feature>
<evidence type="ECO:0000256" key="1">
    <source>
        <dbReference type="SAM" id="MobiDB-lite"/>
    </source>
</evidence>
<dbReference type="VEuPathDB" id="CryptoDB:Cvel_10204"/>
<feature type="region of interest" description="Disordered" evidence="1">
    <location>
        <begin position="299"/>
        <end position="323"/>
    </location>
</feature>
<feature type="compositionally biased region" description="Basic and acidic residues" evidence="1">
    <location>
        <begin position="739"/>
        <end position="766"/>
    </location>
</feature>
<feature type="compositionally biased region" description="Basic residues" evidence="1">
    <location>
        <begin position="185"/>
        <end position="194"/>
    </location>
</feature>
<evidence type="ECO:0000313" key="2">
    <source>
        <dbReference type="EMBL" id="CEM50834.1"/>
    </source>
</evidence>
<protein>
    <submittedName>
        <fullName evidence="2">Uncharacterized protein</fullName>
    </submittedName>
</protein>
<feature type="region of interest" description="Disordered" evidence="1">
    <location>
        <begin position="104"/>
        <end position="123"/>
    </location>
</feature>
<feature type="compositionally biased region" description="Basic and acidic residues" evidence="1">
    <location>
        <begin position="1112"/>
        <end position="1128"/>
    </location>
</feature>
<gene>
    <name evidence="2" type="ORF">Cvel_10204</name>
</gene>
<sequence length="1141" mass="128727">MAELREVSAEIEEEVSRLCVRWGIFRQWHRALCGLGHEIVQQEGISLTEISSPPLAKAFLFRLALICRYRWKRDEQLLVRSAQEESPEELKRLALDLLVTSVGTQAKEGDDSPSKKGQMKNIDSVEKDQLMRETEKMGKHSFRLVPLKSIGEMSAKDGTGDESPSPAGESRRADLGSEAPTPKGRERRALKKKVTVSEIKTVVQESIQKPPSSSSTKEKETKTPSSAAPIDSPGETPPSLSPSQVQSWTSLSFKQVMEAEDDILFRLLIERSPLCVGGEGNAEGVRDFRVDEGGGSFFALSKSPSEDTAAEKNTLSKSFSEETGVEKRSLKKVKGSTFLKTPSDSAKKTHLEPPSKTLKGKAKPHLPIKSRAEGDGKKSSGTADLSLPISEEEVLQTLAAVGDAFFSSDAVKKVEKRGMRVERITNALTKLVTLDPRVLFWLYPAFLAALGSRVSPQISSLTHHTAAAADEGGNLEQEGEAEDPVGQAAEETSKREDGEAPDELQVVVIDSTDGQQLQKKKGKRGKGPSPLCESEAEDEEEAAQRDLFLFEGGKEQEVEGKENTPSEGGSSSRFSRFQKDPVAMQKRFFDTTSQASFVMAKWIEEEEDEEDEEEVEGKREIEEGGDAPFGQLVDSEEDSQDGESSGVNGKEWALEVAPVSGAGGEKKEDGDVAKEESSSSDHQVDMNPSHVDGPETLPPPDQTPTKTFEEALTADRKDADRKERKKKKKQTETEEDQFGESRRRSHSREVAKERGKVEERGEAERHQRSRRHGRERRNDERERERGSVRERERGRGREGSRSRSRLFGERETSDGEKDREREKIAETGDEIAKQRFRGEQIERSRSRDERRAQHQDNRDRQRGKDRDRGRDDERERETEWNRDRGRERDRDRRRQEVDDDIVRSREQEEGKERRDTQEKEGVGIVRGRSHDRGKEGREETRRQRSRTREGRESRSRDERKENADDSRGENDKEGERSSSRVHRSAEEREWDRGRSRDGGESDKIRDTSRRREGRDRDGDGGRHRSSRSHRDGAGQAREENHQIDRESRRTGGHSESRERHRSRRSHQFRSASQQRQMDSAALEKAAPQQDTWPSKSAKTESDSAPHQATEPSHTETEQKRDGQNDKGGESTYMGYLSKMFG</sequence>
<dbReference type="EMBL" id="CDMZ01004764">
    <property type="protein sequence ID" value="CEM50834.1"/>
    <property type="molecule type" value="Genomic_DNA"/>
</dbReference>
<name>A0A0G4I1W0_9ALVE</name>
<reference evidence="2" key="1">
    <citation type="submission" date="2014-11" db="EMBL/GenBank/DDBJ databases">
        <authorList>
            <person name="Otto D Thomas"/>
            <person name="Naeem Raeece"/>
        </authorList>
    </citation>
    <scope>NUCLEOTIDE SEQUENCE</scope>
</reference>
<organism evidence="2">
    <name type="scientific">Chromera velia CCMP2878</name>
    <dbReference type="NCBI Taxonomy" id="1169474"/>
    <lineage>
        <taxon>Eukaryota</taxon>
        <taxon>Sar</taxon>
        <taxon>Alveolata</taxon>
        <taxon>Colpodellida</taxon>
        <taxon>Chromeraceae</taxon>
        <taxon>Chromera</taxon>
    </lineage>
</organism>
<feature type="compositionally biased region" description="Basic and acidic residues" evidence="1">
    <location>
        <begin position="707"/>
        <end position="722"/>
    </location>
</feature>
<feature type="compositionally biased region" description="Basic and acidic residues" evidence="1">
    <location>
        <begin position="776"/>
        <end position="921"/>
    </location>
</feature>
<feature type="compositionally biased region" description="Acidic residues" evidence="1">
    <location>
        <begin position="604"/>
        <end position="615"/>
    </location>
</feature>